<dbReference type="GO" id="GO:0000981">
    <property type="term" value="F:DNA-binding transcription factor activity, RNA polymerase II-specific"/>
    <property type="evidence" value="ECO:0007669"/>
    <property type="project" value="TreeGrafter"/>
</dbReference>
<evidence type="ECO:0000256" key="1">
    <source>
        <dbReference type="ARBA" id="ARBA00004123"/>
    </source>
</evidence>
<reference evidence="7" key="2">
    <citation type="submission" date="2025-08" db="UniProtKB">
        <authorList>
            <consortium name="Ensembl"/>
        </authorList>
    </citation>
    <scope>IDENTIFICATION</scope>
</reference>
<protein>
    <recommendedName>
        <fullName evidence="6">SKI/SNO/DAC domain-containing protein</fullName>
    </recommendedName>
</protein>
<evidence type="ECO:0000313" key="7">
    <source>
        <dbReference type="Ensembl" id="ENSPNAP00000057812.1"/>
    </source>
</evidence>
<evidence type="ECO:0000259" key="6">
    <source>
        <dbReference type="Pfam" id="PF02437"/>
    </source>
</evidence>
<evidence type="ECO:0000256" key="2">
    <source>
        <dbReference type="ARBA" id="ARBA00023242"/>
    </source>
</evidence>
<proteinExistence type="inferred from homology"/>
<dbReference type="GeneID" id="108426032"/>
<dbReference type="InterPro" id="IPR052417">
    <property type="entry name" value="Dachshund_domain"/>
</dbReference>
<feature type="coiled-coil region" evidence="4">
    <location>
        <begin position="471"/>
        <end position="533"/>
    </location>
</feature>
<feature type="compositionally biased region" description="Low complexity" evidence="5">
    <location>
        <begin position="16"/>
        <end position="39"/>
    </location>
</feature>
<dbReference type="PANTHER" id="PTHR12577">
    <property type="entry name" value="DACHSHUND"/>
    <property type="match status" value="1"/>
</dbReference>
<evidence type="ECO:0000256" key="3">
    <source>
        <dbReference type="ARBA" id="ARBA00038192"/>
    </source>
</evidence>
<feature type="compositionally biased region" description="Low complexity" evidence="5">
    <location>
        <begin position="346"/>
        <end position="364"/>
    </location>
</feature>
<dbReference type="Pfam" id="PF02437">
    <property type="entry name" value="Ski_Sno_DHD"/>
    <property type="match status" value="1"/>
</dbReference>
<feature type="region of interest" description="Disordered" evidence="5">
    <location>
        <begin position="1"/>
        <end position="73"/>
    </location>
</feature>
<comment type="similarity">
    <text evidence="3">Belongs to the DACH/dachshund family.</text>
</comment>
<evidence type="ECO:0000256" key="4">
    <source>
        <dbReference type="SAM" id="Coils"/>
    </source>
</evidence>
<dbReference type="InterPro" id="IPR003380">
    <property type="entry name" value="SKI/SNO/DAC"/>
</dbReference>
<dbReference type="FunFam" id="3.10.260.20:FF:000001">
    <property type="entry name" value="Dachshund homolog 1"/>
    <property type="match status" value="1"/>
</dbReference>
<feature type="region of interest" description="Disordered" evidence="5">
    <location>
        <begin position="543"/>
        <end position="580"/>
    </location>
</feature>
<feature type="compositionally biased region" description="Polar residues" evidence="5">
    <location>
        <begin position="545"/>
        <end position="567"/>
    </location>
</feature>
<evidence type="ECO:0000256" key="5">
    <source>
        <dbReference type="SAM" id="MobiDB-lite"/>
    </source>
</evidence>
<name>A0AAR2K5S8_PYGNA</name>
<dbReference type="CTD" id="791191"/>
<comment type="subcellular location">
    <subcellularLocation>
        <location evidence="1">Nucleus</location>
    </subcellularLocation>
</comment>
<reference evidence="7 8" key="1">
    <citation type="submission" date="2020-10" db="EMBL/GenBank/DDBJ databases">
        <title>Pygocentrus nattereri (red-bellied piranha) genome, fPygNat1, primary haplotype.</title>
        <authorList>
            <person name="Myers G."/>
            <person name="Meyer A."/>
            <person name="Karagic N."/>
            <person name="Pippel M."/>
            <person name="Winkler S."/>
            <person name="Tracey A."/>
            <person name="Wood J."/>
            <person name="Formenti G."/>
            <person name="Howe K."/>
            <person name="Fedrigo O."/>
            <person name="Jarvis E.D."/>
        </authorList>
    </citation>
    <scope>NUCLEOTIDE SEQUENCE [LARGE SCALE GENOMIC DNA]</scope>
</reference>
<reference evidence="7" key="3">
    <citation type="submission" date="2025-09" db="UniProtKB">
        <authorList>
            <consortium name="Ensembl"/>
        </authorList>
    </citation>
    <scope>IDENTIFICATION</scope>
</reference>
<dbReference type="GeneTree" id="ENSGT00390000001134"/>
<dbReference type="GO" id="GO:0000978">
    <property type="term" value="F:RNA polymerase II cis-regulatory region sequence-specific DNA binding"/>
    <property type="evidence" value="ECO:0007669"/>
    <property type="project" value="TreeGrafter"/>
</dbReference>
<dbReference type="InterPro" id="IPR009061">
    <property type="entry name" value="DNA-bd_dom_put_sf"/>
</dbReference>
<dbReference type="AlphaFoldDB" id="A0AAR2K5S8"/>
<dbReference type="Ensembl" id="ENSPNAT00000078459.1">
    <property type="protein sequence ID" value="ENSPNAP00000057812.1"/>
    <property type="gene ID" value="ENSPNAG00000023569.2"/>
</dbReference>
<dbReference type="Proteomes" id="UP001501920">
    <property type="component" value="Chromosome 6"/>
</dbReference>
<dbReference type="SUPFAM" id="SSF46955">
    <property type="entry name" value="Putative DNA-binding domain"/>
    <property type="match status" value="1"/>
</dbReference>
<dbReference type="Gene3D" id="3.10.260.20">
    <property type="entry name" value="Ski"/>
    <property type="match status" value="1"/>
</dbReference>
<dbReference type="InterPro" id="IPR037000">
    <property type="entry name" value="Ski_DNA-bd_sf"/>
</dbReference>
<keyword evidence="4" id="KW-0175">Coiled coil</keyword>
<dbReference type="GO" id="GO:0005634">
    <property type="term" value="C:nucleus"/>
    <property type="evidence" value="ECO:0007669"/>
    <property type="project" value="UniProtKB-SubCell"/>
</dbReference>
<feature type="compositionally biased region" description="Basic and acidic residues" evidence="5">
    <location>
        <begin position="569"/>
        <end position="580"/>
    </location>
</feature>
<accession>A0AAR2K5S8</accession>
<keyword evidence="8" id="KW-1185">Reference proteome</keyword>
<dbReference type="PANTHER" id="PTHR12577:SF14">
    <property type="entry name" value="DACHSHUND HOMOLOG 1"/>
    <property type="match status" value="1"/>
</dbReference>
<feature type="region of interest" description="Disordered" evidence="5">
    <location>
        <begin position="327"/>
        <end position="372"/>
    </location>
</feature>
<sequence length="596" mass="64261">MAVPAALIPPSPLVQPSPISASSSVSTSSPSATSSSPSPSVAPPFRPELLTTSSPGVPLPAKPVYSTPSPVENTPQNNECKMVELRGAKVASFTVDGCELICLPQAFDLFLKHLVGGLHTVYTKLKRLEITPVVCNVEQVRILRGLGAIQPGVNRCKLISRKDFETLYNDCTNASSRPGRPPKRTQSVTSPENPHIMPHSVPGLMSPGIIPPTGLTAAAAAAAAATNAAIAEAMKVKKIKLEVMSSYHGNNTQHGADSENGDLSSSVGLELPFMMMPHPLIPVSLPPASVTMAMSQMNHLSTIANMAAAAQGQSAPSRMVTSVIKERVPDSPSPAPSLEDGRRPGSRPSSQRSSSVSSSPAHTESSSDRIPVHQNGLSMNQALLGLSPSILPGPKEGDLATHDIGHEAKRMHPEKEEAPLCTPTARDSYERLSLAGQALPPGFPSPFLFPDGLSSIETLLTNIQGLLKVAIDNARAQEKQVQLEKTELKMELFRERELRETLEKQLAVEQKNRAIIQKRLKKEKKAKRKLQEALEYECKRREQAEQSLKQSSPTESLRSLNDSLTQEIETDRSSGRTDAERTIQDGRLFLKTTVMY</sequence>
<feature type="domain" description="SKI/SNO/DAC" evidence="6">
    <location>
        <begin position="65"/>
        <end position="173"/>
    </location>
</feature>
<dbReference type="GO" id="GO:0005667">
    <property type="term" value="C:transcription regulator complex"/>
    <property type="evidence" value="ECO:0007669"/>
    <property type="project" value="TreeGrafter"/>
</dbReference>
<dbReference type="CDD" id="cd21081">
    <property type="entry name" value="DHD_Dac"/>
    <property type="match status" value="1"/>
</dbReference>
<keyword evidence="2" id="KW-0539">Nucleus</keyword>
<organism evidence="7 8">
    <name type="scientific">Pygocentrus nattereri</name>
    <name type="common">Red-bellied piranha</name>
    <dbReference type="NCBI Taxonomy" id="42514"/>
    <lineage>
        <taxon>Eukaryota</taxon>
        <taxon>Metazoa</taxon>
        <taxon>Chordata</taxon>
        <taxon>Craniata</taxon>
        <taxon>Vertebrata</taxon>
        <taxon>Euteleostomi</taxon>
        <taxon>Actinopterygii</taxon>
        <taxon>Neopterygii</taxon>
        <taxon>Teleostei</taxon>
        <taxon>Ostariophysi</taxon>
        <taxon>Characiformes</taxon>
        <taxon>Characoidei</taxon>
        <taxon>Pygocentrus</taxon>
    </lineage>
</organism>
<evidence type="ECO:0000313" key="8">
    <source>
        <dbReference type="Proteomes" id="UP001501920"/>
    </source>
</evidence>
<dbReference type="RefSeq" id="XP_017550674.1">
    <property type="nucleotide sequence ID" value="XM_017695185.2"/>
</dbReference>
<feature type="region of interest" description="Disordered" evidence="5">
    <location>
        <begin position="172"/>
        <end position="194"/>
    </location>
</feature>